<feature type="region of interest" description="Disordered" evidence="1">
    <location>
        <begin position="14"/>
        <end position="56"/>
    </location>
</feature>
<name>A0A5K1GBZ7_9MAGN</name>
<protein>
    <submittedName>
        <fullName evidence="2">Uncharacterized protein</fullName>
    </submittedName>
</protein>
<sequence>MRAEIEEKVRLGAEKRRKAGEMEAEVKEKEMGAEVEGSGRRRWGQRPRDRGRRGQESIFCHVCSEG</sequence>
<reference evidence="2" key="1">
    <citation type="submission" date="2019-09" db="EMBL/GenBank/DDBJ databases">
        <authorList>
            <person name="Zhang L."/>
        </authorList>
    </citation>
    <scope>NUCLEOTIDE SEQUENCE</scope>
</reference>
<accession>A0A5K1GBZ7</accession>
<dbReference type="AlphaFoldDB" id="A0A5K1GBZ7"/>
<feature type="compositionally biased region" description="Basic and acidic residues" evidence="1">
    <location>
        <begin position="14"/>
        <end position="32"/>
    </location>
</feature>
<evidence type="ECO:0000313" key="2">
    <source>
        <dbReference type="EMBL" id="VVW73638.1"/>
    </source>
</evidence>
<feature type="compositionally biased region" description="Basic and acidic residues" evidence="1">
    <location>
        <begin position="46"/>
        <end position="55"/>
    </location>
</feature>
<organism evidence="2">
    <name type="scientific">Nymphaea colorata</name>
    <name type="common">pocket water lily</name>
    <dbReference type="NCBI Taxonomy" id="210225"/>
    <lineage>
        <taxon>Eukaryota</taxon>
        <taxon>Viridiplantae</taxon>
        <taxon>Streptophyta</taxon>
        <taxon>Embryophyta</taxon>
        <taxon>Tracheophyta</taxon>
        <taxon>Spermatophyta</taxon>
        <taxon>Magnoliopsida</taxon>
        <taxon>Nymphaeales</taxon>
        <taxon>Nymphaeaceae</taxon>
        <taxon>Nymphaea</taxon>
    </lineage>
</organism>
<evidence type="ECO:0000256" key="1">
    <source>
        <dbReference type="SAM" id="MobiDB-lite"/>
    </source>
</evidence>
<gene>
    <name evidence="2" type="ORF">NYM_LOCUS27783</name>
</gene>
<dbReference type="EMBL" id="LR721787">
    <property type="protein sequence ID" value="VVW73638.1"/>
    <property type="molecule type" value="Genomic_DNA"/>
</dbReference>
<proteinExistence type="predicted"/>